<reference evidence="2 3" key="1">
    <citation type="journal article" date="2004" name="Nature">
        <title>Genome evolution in yeasts.</title>
        <authorList>
            <consortium name="Genolevures"/>
            <person name="Dujon B."/>
            <person name="Sherman D."/>
            <person name="Fischer G."/>
            <person name="Durrens P."/>
            <person name="Casaregola S."/>
            <person name="Lafontaine I."/>
            <person name="de Montigny J."/>
            <person name="Marck C."/>
            <person name="Neuveglise C."/>
            <person name="Talla E."/>
            <person name="Goffard N."/>
            <person name="Frangeul L."/>
            <person name="Aigle M."/>
            <person name="Anthouard V."/>
            <person name="Babour A."/>
            <person name="Barbe V."/>
            <person name="Barnay S."/>
            <person name="Blanchin S."/>
            <person name="Beckerich J.M."/>
            <person name="Beyne E."/>
            <person name="Bleykasten C."/>
            <person name="Boisrame A."/>
            <person name="Boyer J."/>
            <person name="Cattolico L."/>
            <person name="Confanioleri F."/>
            <person name="de Daruvar A."/>
            <person name="Despons L."/>
            <person name="Fabre E."/>
            <person name="Fairhead C."/>
            <person name="Ferry-Dumazet H."/>
            <person name="Groppi A."/>
            <person name="Hantraye F."/>
            <person name="Hennequin C."/>
            <person name="Jauniaux N."/>
            <person name="Joyet P."/>
            <person name="Kachouri R."/>
            <person name="Kerrest A."/>
            <person name="Koszul R."/>
            <person name="Lemaire M."/>
            <person name="Lesur I."/>
            <person name="Ma L."/>
            <person name="Muller H."/>
            <person name="Nicaud J.M."/>
            <person name="Nikolski M."/>
            <person name="Oztas S."/>
            <person name="Ozier-Kalogeropoulos O."/>
            <person name="Pellenz S."/>
            <person name="Potier S."/>
            <person name="Richard G.F."/>
            <person name="Straub M.L."/>
            <person name="Suleau A."/>
            <person name="Swennene D."/>
            <person name="Tekaia F."/>
            <person name="Wesolowski-Louvel M."/>
            <person name="Westhof E."/>
            <person name="Wirth B."/>
            <person name="Zeniou-Meyer M."/>
            <person name="Zivanovic I."/>
            <person name="Bolotin-Fukuhara M."/>
            <person name="Thierry A."/>
            <person name="Bouchier C."/>
            <person name="Caudron B."/>
            <person name="Scarpelli C."/>
            <person name="Gaillardin C."/>
            <person name="Weissenbach J."/>
            <person name="Wincker P."/>
            <person name="Souciet J.L."/>
        </authorList>
    </citation>
    <scope>NUCLEOTIDE SEQUENCE [LARGE SCALE GENOMIC DNA]</scope>
    <source>
        <strain evidence="3">ATCC 8585 / CBS 2359 / DSM 70799 / NBRC 1267 / NRRL Y-1140 / WM37</strain>
    </source>
</reference>
<feature type="compositionally biased region" description="Polar residues" evidence="1">
    <location>
        <begin position="653"/>
        <end position="662"/>
    </location>
</feature>
<organism evidence="2 3">
    <name type="scientific">Kluyveromyces lactis (strain ATCC 8585 / CBS 2359 / DSM 70799 / NBRC 1267 / NRRL Y-1140 / WM37)</name>
    <name type="common">Yeast</name>
    <name type="synonym">Candida sphaerica</name>
    <dbReference type="NCBI Taxonomy" id="284590"/>
    <lineage>
        <taxon>Eukaryota</taxon>
        <taxon>Fungi</taxon>
        <taxon>Dikarya</taxon>
        <taxon>Ascomycota</taxon>
        <taxon>Saccharomycotina</taxon>
        <taxon>Saccharomycetes</taxon>
        <taxon>Saccharomycetales</taxon>
        <taxon>Saccharomycetaceae</taxon>
        <taxon>Kluyveromyces</taxon>
    </lineage>
</organism>
<dbReference type="InParanoid" id="Q6CJ14"/>
<dbReference type="FunCoup" id="Q6CJ14">
    <property type="interactions" value="135"/>
</dbReference>
<dbReference type="InterPro" id="IPR054776">
    <property type="entry name" value="VIR1_yeast"/>
</dbReference>
<dbReference type="AlphaFoldDB" id="Q6CJ14"/>
<dbReference type="STRING" id="284590.Q6CJ14"/>
<dbReference type="HOGENOM" id="CLU_360944_0_0_1"/>
<proteinExistence type="predicted"/>
<keyword evidence="3" id="KW-1185">Reference proteome</keyword>
<dbReference type="GO" id="GO:0051321">
    <property type="term" value="P:meiotic cell cycle"/>
    <property type="evidence" value="ECO:0007669"/>
    <property type="project" value="InterPro"/>
</dbReference>
<evidence type="ECO:0000256" key="1">
    <source>
        <dbReference type="SAM" id="MobiDB-lite"/>
    </source>
</evidence>
<dbReference type="OMA" id="NYILGGH"/>
<name>Q6CJ14_KLULA</name>
<sequence length="775" mass="88505">MDGISSISLQPIQNLDGLFRILAAKETDDLHRINVWYKLLEILRVAGNQAVCIDQSVCDNLLSRLLVSVSMVDAVEEGIDLFGVAFTYCSVNESLQTLVFQFISQLEENSNLNLLFLKTCSLRPHKDHVPGFYDIIFQLQTFKTLDAKVMRFLDLNLGDVILNSWIPSWKSWIDSFRNNCKDFDVVHFLVQERILIKTVQRHELDMAIANFQVYPRRLKALLNIKTEATQYLSLKFIRRSLKFFKWLNKDLQGTVISFSSNSMNNHTFEQLFHDNGEFYLQVIMEIVDHPELELLEESHLLLLLRVSLGHVWEKCIMSNQISEVHHTLGKMGTTQSLPSLINLLQYILSKYCINVMECINNGYEMETNSLWYRQLTNLAIPAWFEDLSPKIPPVSRAVFGFDDNRIEKGQMINSFQENFSNIFECMQLTLSLNGALLTYYGNIGLNPLCLGSQAMSNCISDVQNKTVSMHFTIYFVPLFTVLLLSQKLLETDGASRTFLNTEAALVDAKQLFRQSIKQIECIIDNHGNNGLYHLIKFVSQVSIESLLFQDISMIILRHIFFESDGQWILQLCLANELTTHGLLDYIVLWNDGSKLYSPFFTEIFKQPQPEILRKTVVLGDLFELLMEKTKQPSKEGISHPKVRSKFNTNASSFVPQDTSMHTRTPKKIEQSPQYPVHPSLSSYGFKPVSVRTTSGVSAGMNTSFADCFSGVFNSDQQSKAQMVQNWSSPPPVSQYNQVNSTKLVNTGKSYILGGHNRAVNNSRTKSVHVDDFEQR</sequence>
<evidence type="ECO:0000313" key="3">
    <source>
        <dbReference type="Proteomes" id="UP000000598"/>
    </source>
</evidence>
<evidence type="ECO:0000313" key="2">
    <source>
        <dbReference type="EMBL" id="CAG98783.1"/>
    </source>
</evidence>
<dbReference type="PaxDb" id="284590-Q6CJ14"/>
<dbReference type="EMBL" id="CR382126">
    <property type="protein sequence ID" value="CAG98783.1"/>
    <property type="molecule type" value="Genomic_DNA"/>
</dbReference>
<accession>Q6CJ14</accession>
<dbReference type="Pfam" id="PF22575">
    <property type="entry name" value="Vir1p"/>
    <property type="match status" value="3"/>
</dbReference>
<feature type="region of interest" description="Disordered" evidence="1">
    <location>
        <begin position="653"/>
        <end position="675"/>
    </location>
</feature>
<dbReference type="KEGG" id="kla:KLLA0_F22275g"/>
<gene>
    <name evidence="2" type="ORF">KLLA0_F22275g</name>
</gene>
<dbReference type="eggNOG" id="ENOG502QWIZ">
    <property type="taxonomic scope" value="Eukaryota"/>
</dbReference>
<protein>
    <submittedName>
        <fullName evidence="2">KLLA0F22275p</fullName>
    </submittedName>
</protein>
<dbReference type="Proteomes" id="UP000000598">
    <property type="component" value="Chromosome F"/>
</dbReference>
<dbReference type="GO" id="GO:0045944">
    <property type="term" value="P:positive regulation of transcription by RNA polymerase II"/>
    <property type="evidence" value="ECO:0007669"/>
    <property type="project" value="InterPro"/>
</dbReference>